<keyword evidence="3" id="KW-0456">Lyase</keyword>
<keyword evidence="1" id="KW-0210">Decarboxylase</keyword>
<evidence type="ECO:0000256" key="2">
    <source>
        <dbReference type="ARBA" id="ARBA00023052"/>
    </source>
</evidence>
<evidence type="ECO:0000256" key="3">
    <source>
        <dbReference type="ARBA" id="ARBA00023239"/>
    </source>
</evidence>
<protein>
    <recommendedName>
        <fullName evidence="4">Thiamine pyrophosphate enzyme TPP-binding domain-containing protein</fullName>
    </recommendedName>
</protein>
<dbReference type="Pfam" id="PF02775">
    <property type="entry name" value="TPP_enzyme_C"/>
    <property type="match status" value="1"/>
</dbReference>
<dbReference type="InterPro" id="IPR051818">
    <property type="entry name" value="TPP_dependent_decarboxylase"/>
</dbReference>
<dbReference type="AlphaFoldDB" id="A0A382V5T4"/>
<dbReference type="EMBL" id="UINC01149375">
    <property type="protein sequence ID" value="SVD41810.1"/>
    <property type="molecule type" value="Genomic_DNA"/>
</dbReference>
<reference evidence="5" key="1">
    <citation type="submission" date="2018-05" db="EMBL/GenBank/DDBJ databases">
        <authorList>
            <person name="Lanie J.A."/>
            <person name="Ng W.-L."/>
            <person name="Kazmierczak K.M."/>
            <person name="Andrzejewski T.M."/>
            <person name="Davidsen T.M."/>
            <person name="Wayne K.J."/>
            <person name="Tettelin H."/>
            <person name="Glass J.I."/>
            <person name="Rusch D."/>
            <person name="Podicherti R."/>
            <person name="Tsui H.-C.T."/>
            <person name="Winkler M.E."/>
        </authorList>
    </citation>
    <scope>NUCLEOTIDE SEQUENCE</scope>
</reference>
<dbReference type="GO" id="GO:0000287">
    <property type="term" value="F:magnesium ion binding"/>
    <property type="evidence" value="ECO:0007669"/>
    <property type="project" value="InterPro"/>
</dbReference>
<proteinExistence type="predicted"/>
<dbReference type="PANTHER" id="PTHR42818">
    <property type="entry name" value="SULFOPYRUVATE DECARBOXYLASE SUBUNIT ALPHA"/>
    <property type="match status" value="1"/>
</dbReference>
<dbReference type="InterPro" id="IPR000399">
    <property type="entry name" value="TPP-bd_CS"/>
</dbReference>
<gene>
    <name evidence="5" type="ORF">METZ01_LOCUS394664</name>
</gene>
<dbReference type="CDD" id="cd03371">
    <property type="entry name" value="TPP_PpyrDC"/>
    <property type="match status" value="1"/>
</dbReference>
<dbReference type="SUPFAM" id="SSF52518">
    <property type="entry name" value="Thiamin diphosphate-binding fold (THDP-binding)"/>
    <property type="match status" value="1"/>
</dbReference>
<feature type="domain" description="Thiamine pyrophosphate enzyme TPP-binding" evidence="4">
    <location>
        <begin position="37"/>
        <end position="152"/>
    </location>
</feature>
<dbReference type="InterPro" id="IPR011766">
    <property type="entry name" value="TPP_enzyme_TPP-bd"/>
</dbReference>
<evidence type="ECO:0000256" key="1">
    <source>
        <dbReference type="ARBA" id="ARBA00022793"/>
    </source>
</evidence>
<feature type="non-terminal residue" evidence="5">
    <location>
        <position position="1"/>
    </location>
</feature>
<dbReference type="PROSITE" id="PS00187">
    <property type="entry name" value="TPP_ENZYMES"/>
    <property type="match status" value="1"/>
</dbReference>
<dbReference type="GO" id="GO:0030976">
    <property type="term" value="F:thiamine pyrophosphate binding"/>
    <property type="evidence" value="ECO:0007669"/>
    <property type="project" value="InterPro"/>
</dbReference>
<dbReference type="InterPro" id="IPR029061">
    <property type="entry name" value="THDP-binding"/>
</dbReference>
<keyword evidence="2" id="KW-0786">Thiamine pyrophosphate</keyword>
<name>A0A382V5T4_9ZZZZ</name>
<evidence type="ECO:0000313" key="5">
    <source>
        <dbReference type="EMBL" id="SVD41810.1"/>
    </source>
</evidence>
<accession>A0A382V5T4</accession>
<organism evidence="5">
    <name type="scientific">marine metagenome</name>
    <dbReference type="NCBI Taxonomy" id="408172"/>
    <lineage>
        <taxon>unclassified sequences</taxon>
        <taxon>metagenomes</taxon>
        <taxon>ecological metagenomes</taxon>
    </lineage>
</organism>
<sequence>VNSLSDLDIVVSTTGFTSRELFEYREVLGQDHKRDFLSIGGMGHSNQIALGIALQKPNRLVYCLDGDGSILMHMGSLAISANSNCNNLKHIVFNNGCHDSVGGQPTVALKIKLKSIAVAMGYDKVIQASSESEIKGALKELQKFNGKVFLEILVKKGSRSDLGRPTIAPHESKKAFMEFIK</sequence>
<dbReference type="PANTHER" id="PTHR42818:SF1">
    <property type="entry name" value="SULFOPYRUVATE DECARBOXYLASE"/>
    <property type="match status" value="1"/>
</dbReference>
<evidence type="ECO:0000259" key="4">
    <source>
        <dbReference type="Pfam" id="PF02775"/>
    </source>
</evidence>
<dbReference type="GO" id="GO:0016831">
    <property type="term" value="F:carboxy-lyase activity"/>
    <property type="evidence" value="ECO:0007669"/>
    <property type="project" value="UniProtKB-KW"/>
</dbReference>
<dbReference type="Gene3D" id="3.40.50.970">
    <property type="match status" value="1"/>
</dbReference>